<organism evidence="2 3">
    <name type="scientific">Pisolithus microcarpus 441</name>
    <dbReference type="NCBI Taxonomy" id="765257"/>
    <lineage>
        <taxon>Eukaryota</taxon>
        <taxon>Fungi</taxon>
        <taxon>Dikarya</taxon>
        <taxon>Basidiomycota</taxon>
        <taxon>Agaricomycotina</taxon>
        <taxon>Agaricomycetes</taxon>
        <taxon>Agaricomycetidae</taxon>
        <taxon>Boletales</taxon>
        <taxon>Sclerodermatineae</taxon>
        <taxon>Pisolithaceae</taxon>
        <taxon>Pisolithus</taxon>
    </lineage>
</organism>
<feature type="region of interest" description="Disordered" evidence="1">
    <location>
        <begin position="1"/>
        <end position="29"/>
    </location>
</feature>
<dbReference type="HOGENOM" id="CLU_2910449_0_0_1"/>
<sequence>MSAVNHSQYDEGEKISTKRSKYEGSHPKWKAEKLSNFQLKSSNLDSRALRQKFMHTNTPMED</sequence>
<reference evidence="3" key="2">
    <citation type="submission" date="2015-01" db="EMBL/GenBank/DDBJ databases">
        <title>Evolutionary Origins and Diversification of the Mycorrhizal Mutualists.</title>
        <authorList>
            <consortium name="DOE Joint Genome Institute"/>
            <consortium name="Mycorrhizal Genomics Consortium"/>
            <person name="Kohler A."/>
            <person name="Kuo A."/>
            <person name="Nagy L.G."/>
            <person name="Floudas D."/>
            <person name="Copeland A."/>
            <person name="Barry K.W."/>
            <person name="Cichocki N."/>
            <person name="Veneault-Fourrey C."/>
            <person name="LaButti K."/>
            <person name="Lindquist E.A."/>
            <person name="Lipzen A."/>
            <person name="Lundell T."/>
            <person name="Morin E."/>
            <person name="Murat C."/>
            <person name="Riley R."/>
            <person name="Ohm R."/>
            <person name="Sun H."/>
            <person name="Tunlid A."/>
            <person name="Henrissat B."/>
            <person name="Grigoriev I.V."/>
            <person name="Hibbett D.S."/>
            <person name="Martin F."/>
        </authorList>
    </citation>
    <scope>NUCLEOTIDE SEQUENCE [LARGE SCALE GENOMIC DNA]</scope>
    <source>
        <strain evidence="3">441</strain>
    </source>
</reference>
<evidence type="ECO:0000313" key="2">
    <source>
        <dbReference type="EMBL" id="KIK20308.1"/>
    </source>
</evidence>
<evidence type="ECO:0000256" key="1">
    <source>
        <dbReference type="SAM" id="MobiDB-lite"/>
    </source>
</evidence>
<keyword evidence="3" id="KW-1185">Reference proteome</keyword>
<accession>A0A0C9ZK44</accession>
<proteinExistence type="predicted"/>
<dbReference type="Proteomes" id="UP000054018">
    <property type="component" value="Unassembled WGS sequence"/>
</dbReference>
<dbReference type="EMBL" id="KN833767">
    <property type="protein sequence ID" value="KIK20308.1"/>
    <property type="molecule type" value="Genomic_DNA"/>
</dbReference>
<gene>
    <name evidence="2" type="ORF">PISMIDRAFT_682396</name>
</gene>
<feature type="compositionally biased region" description="Basic and acidic residues" evidence="1">
    <location>
        <begin position="8"/>
        <end position="29"/>
    </location>
</feature>
<protein>
    <submittedName>
        <fullName evidence="2">Uncharacterized protein</fullName>
    </submittedName>
</protein>
<feature type="non-terminal residue" evidence="2">
    <location>
        <position position="62"/>
    </location>
</feature>
<dbReference type="AlphaFoldDB" id="A0A0C9ZK44"/>
<evidence type="ECO:0000313" key="3">
    <source>
        <dbReference type="Proteomes" id="UP000054018"/>
    </source>
</evidence>
<name>A0A0C9ZK44_9AGAM</name>
<reference evidence="2 3" key="1">
    <citation type="submission" date="2014-04" db="EMBL/GenBank/DDBJ databases">
        <authorList>
            <consortium name="DOE Joint Genome Institute"/>
            <person name="Kuo A."/>
            <person name="Kohler A."/>
            <person name="Costa M.D."/>
            <person name="Nagy L.G."/>
            <person name="Floudas D."/>
            <person name="Copeland A."/>
            <person name="Barry K.W."/>
            <person name="Cichocki N."/>
            <person name="Veneault-Fourrey C."/>
            <person name="LaButti K."/>
            <person name="Lindquist E.A."/>
            <person name="Lipzen A."/>
            <person name="Lundell T."/>
            <person name="Morin E."/>
            <person name="Murat C."/>
            <person name="Sun H."/>
            <person name="Tunlid A."/>
            <person name="Henrissat B."/>
            <person name="Grigoriev I.V."/>
            <person name="Hibbett D.S."/>
            <person name="Martin F."/>
            <person name="Nordberg H.P."/>
            <person name="Cantor M.N."/>
            <person name="Hua S.X."/>
        </authorList>
    </citation>
    <scope>NUCLEOTIDE SEQUENCE [LARGE SCALE GENOMIC DNA]</scope>
    <source>
        <strain evidence="2 3">441</strain>
    </source>
</reference>